<keyword evidence="2" id="KW-0812">Transmembrane</keyword>
<dbReference type="InterPro" id="IPR046368">
    <property type="entry name" value="Tag1"/>
</dbReference>
<dbReference type="InterPro" id="IPR059066">
    <property type="entry name" value="Ig_Tag1-like_5th"/>
</dbReference>
<dbReference type="Proteomes" id="UP001166286">
    <property type="component" value="Unassembled WGS sequence"/>
</dbReference>
<dbReference type="Pfam" id="PF26150">
    <property type="entry name" value="LEA-2_4"/>
    <property type="match status" value="1"/>
</dbReference>
<dbReference type="PANTHER" id="PTHR35895:SF3">
    <property type="entry name" value="PRE-RRNA PROCESSING PROTEIN"/>
    <property type="match status" value="1"/>
</dbReference>
<dbReference type="EMBL" id="JAFEKC020000005">
    <property type="protein sequence ID" value="KAK0514446.1"/>
    <property type="molecule type" value="Genomic_DNA"/>
</dbReference>
<dbReference type="Pfam" id="PF26174">
    <property type="entry name" value="LEA-2_1"/>
    <property type="match status" value="1"/>
</dbReference>
<protein>
    <recommendedName>
        <fullName evidence="8">Pre-rRNA processing protein</fullName>
    </recommendedName>
</protein>
<comment type="caution">
    <text evidence="6">The sequence shown here is derived from an EMBL/GenBank/DDBJ whole genome shotgun (WGS) entry which is preliminary data.</text>
</comment>
<evidence type="ECO:0000259" key="4">
    <source>
        <dbReference type="Pfam" id="PF26150"/>
    </source>
</evidence>
<organism evidence="6 7">
    <name type="scientific">Cladonia borealis</name>
    <dbReference type="NCBI Taxonomy" id="184061"/>
    <lineage>
        <taxon>Eukaryota</taxon>
        <taxon>Fungi</taxon>
        <taxon>Dikarya</taxon>
        <taxon>Ascomycota</taxon>
        <taxon>Pezizomycotina</taxon>
        <taxon>Lecanoromycetes</taxon>
        <taxon>OSLEUM clade</taxon>
        <taxon>Lecanoromycetidae</taxon>
        <taxon>Lecanorales</taxon>
        <taxon>Lecanorineae</taxon>
        <taxon>Cladoniaceae</taxon>
        <taxon>Cladonia</taxon>
    </lineage>
</organism>
<name>A0AA39R6Q6_9LECA</name>
<feature type="domain" description="Tag1 C-terminal" evidence="3">
    <location>
        <begin position="486"/>
        <end position="600"/>
    </location>
</feature>
<evidence type="ECO:0000313" key="6">
    <source>
        <dbReference type="EMBL" id="KAK0514446.1"/>
    </source>
</evidence>
<evidence type="ECO:0000256" key="1">
    <source>
        <dbReference type="SAM" id="MobiDB-lite"/>
    </source>
</evidence>
<proteinExistence type="predicted"/>
<dbReference type="AlphaFoldDB" id="A0AA39R6Q6"/>
<feature type="region of interest" description="Disordered" evidence="1">
    <location>
        <begin position="735"/>
        <end position="768"/>
    </location>
</feature>
<evidence type="ECO:0008006" key="8">
    <source>
        <dbReference type="Google" id="ProtNLM"/>
    </source>
</evidence>
<feature type="transmembrane region" description="Helical" evidence="2">
    <location>
        <begin position="100"/>
        <end position="124"/>
    </location>
</feature>
<reference evidence="6" key="1">
    <citation type="submission" date="2023-03" db="EMBL/GenBank/DDBJ databases">
        <title>Complete genome of Cladonia borealis.</title>
        <authorList>
            <person name="Park H."/>
        </authorList>
    </citation>
    <scope>NUCLEOTIDE SEQUENCE</scope>
    <source>
        <strain evidence="6">ANT050790</strain>
    </source>
</reference>
<dbReference type="Pfam" id="PF26153">
    <property type="entry name" value="LEA-2L_5"/>
    <property type="match status" value="1"/>
</dbReference>
<dbReference type="InterPro" id="IPR059065">
    <property type="entry name" value="Ig_Tag1-like_4th"/>
</dbReference>
<dbReference type="SUPFAM" id="SSF117070">
    <property type="entry name" value="LEA14-like"/>
    <property type="match status" value="1"/>
</dbReference>
<evidence type="ECO:0000256" key="2">
    <source>
        <dbReference type="SAM" id="Phobius"/>
    </source>
</evidence>
<keyword evidence="2" id="KW-1133">Transmembrane helix</keyword>
<accession>A0AA39R6Q6</accession>
<feature type="region of interest" description="Disordered" evidence="1">
    <location>
        <begin position="1"/>
        <end position="88"/>
    </location>
</feature>
<gene>
    <name evidence="6" type="ORF">JMJ35_003063</name>
</gene>
<feature type="compositionally biased region" description="Basic and acidic residues" evidence="1">
    <location>
        <begin position="759"/>
        <end position="768"/>
    </location>
</feature>
<dbReference type="InterPro" id="IPR055011">
    <property type="entry name" value="Tag1_C"/>
</dbReference>
<keyword evidence="2" id="KW-0472">Membrane</keyword>
<feature type="domain" description="Tag1-like fourth Ig-like" evidence="4">
    <location>
        <begin position="612"/>
        <end position="724"/>
    </location>
</feature>
<feature type="compositionally biased region" description="Basic and acidic residues" evidence="1">
    <location>
        <begin position="35"/>
        <end position="44"/>
    </location>
</feature>
<keyword evidence="7" id="KW-1185">Reference proteome</keyword>
<dbReference type="PANTHER" id="PTHR35895">
    <property type="entry name" value="CHROMOSOME 16, WHOLE GENOME SHOTGUN SEQUENCE"/>
    <property type="match status" value="1"/>
</dbReference>
<evidence type="ECO:0000313" key="7">
    <source>
        <dbReference type="Proteomes" id="UP001166286"/>
    </source>
</evidence>
<sequence>MPDEATEPLLSGEGAEESRSERPQSQRSKASTRSKRSEESRESNESTPLLSRDAGERDYGDAPPIPGETNGEANSPAASSLRSLQFGRSSKKNSTRWPTIIALSILGPVIIVILCLGFAAPAVMEEYAKEAMVFEPTNLSIDSFTATGVRARIQGDFTLDGSRVHKKPVRDLGRAGTWIARKAESGKSKVQVYLPEYDDILLGTADVPPIVVDIRDGHTTHIDFLSDLSAGDLDGIRRMAMDWIEGRTGQISVRGVADVPLKSGIFGLGTQSLAQTIVFNGNEIPAMPKFNITKLNFHEIKLPNEERGMAADVSLDLTNDYPVKFSVPPLGFDILVPNCAPEEPYIRLADATTEEIHVEPKKDVKVQVGGFIRELPPTLLAICPQTEKSPLDTLLGDYIRGDETTVFVRGSDAPSDDTPDWVTDLVKSVTVPVPFPGKTVGSLIRNFSLADVHFSLPDPFAEPGAPEASPRISAIVKALVGLPKEMNFPIDVGRVRADADVYYHKKKLGRLDLRKWQKANSTRIEAHGDVEAGLAVDSVVKNAPLDITDNDVFQDVVQDLVFGGKKVVLGVKAEVDVETETALGKFVVRDIPAEGKVFVKPISGGNLKGFSPQIGSLRILDTTRSTLSFEAKINITNPTEYSAMVPYVNIKLLSNGTEIGHATARDVAVVPGKNHNILVEALWDPKTPKGLAQGAELLSQYISGFNTSITLKAHTGSIPHQPSLGHALSNFSIDIPTPQLTPPKNPNRDPSNPTNPDPDPDRDPHAPRFIDDATFHLLTSTATFTLLSPLPHSTMIISFLNATAFYNHTEPVGTIFYDLPFEVPPGVSESPKLPVDWDITGVGYEAVREAVGGRLKLDARADVVVGVGRWREKVWFLGRGVGAGVRI</sequence>
<dbReference type="Pfam" id="PF22786">
    <property type="entry name" value="Tag1_C"/>
    <property type="match status" value="1"/>
</dbReference>
<evidence type="ECO:0000259" key="3">
    <source>
        <dbReference type="Pfam" id="PF22786"/>
    </source>
</evidence>
<evidence type="ECO:0000259" key="5">
    <source>
        <dbReference type="Pfam" id="PF26153"/>
    </source>
</evidence>
<feature type="compositionally biased region" description="Polar residues" evidence="1">
    <location>
        <begin position="71"/>
        <end position="88"/>
    </location>
</feature>
<feature type="domain" description="Tag1-like fifth Ig-like" evidence="5">
    <location>
        <begin position="764"/>
        <end position="875"/>
    </location>
</feature>
<dbReference type="GO" id="GO:0000329">
    <property type="term" value="C:fungal-type vacuole membrane"/>
    <property type="evidence" value="ECO:0007669"/>
    <property type="project" value="InterPro"/>
</dbReference>